<gene>
    <name evidence="4" type="primary">LOC128200414</name>
</gene>
<dbReference type="PANTHER" id="PTHR19303">
    <property type="entry name" value="TRANSPOSON"/>
    <property type="match status" value="1"/>
</dbReference>
<name>A0ABM3MET8_GALME</name>
<evidence type="ECO:0000259" key="2">
    <source>
        <dbReference type="Pfam" id="PF03184"/>
    </source>
</evidence>
<reference evidence="4" key="1">
    <citation type="submission" date="2025-08" db="UniProtKB">
        <authorList>
            <consortium name="RefSeq"/>
        </authorList>
    </citation>
    <scope>IDENTIFICATION</scope>
    <source>
        <tissue evidence="4">Whole larvae</tissue>
    </source>
</reference>
<dbReference type="RefSeq" id="XP_052749759.1">
    <property type="nucleotide sequence ID" value="XM_052893799.1"/>
</dbReference>
<evidence type="ECO:0000313" key="3">
    <source>
        <dbReference type="Proteomes" id="UP001652740"/>
    </source>
</evidence>
<keyword evidence="3" id="KW-1185">Reference proteome</keyword>
<dbReference type="InterPro" id="IPR004875">
    <property type="entry name" value="DDE_SF_endonuclease_dom"/>
</dbReference>
<evidence type="ECO:0000313" key="4">
    <source>
        <dbReference type="RefSeq" id="XP_052749759.1"/>
    </source>
</evidence>
<feature type="compositionally biased region" description="Polar residues" evidence="1">
    <location>
        <begin position="459"/>
        <end position="474"/>
    </location>
</feature>
<feature type="compositionally biased region" description="Polar residues" evidence="1">
    <location>
        <begin position="422"/>
        <end position="442"/>
    </location>
</feature>
<organism evidence="3 4">
    <name type="scientific">Galleria mellonella</name>
    <name type="common">Greater wax moth</name>
    <dbReference type="NCBI Taxonomy" id="7137"/>
    <lineage>
        <taxon>Eukaryota</taxon>
        <taxon>Metazoa</taxon>
        <taxon>Ecdysozoa</taxon>
        <taxon>Arthropoda</taxon>
        <taxon>Hexapoda</taxon>
        <taxon>Insecta</taxon>
        <taxon>Pterygota</taxon>
        <taxon>Neoptera</taxon>
        <taxon>Endopterygota</taxon>
        <taxon>Lepidoptera</taxon>
        <taxon>Glossata</taxon>
        <taxon>Ditrysia</taxon>
        <taxon>Pyraloidea</taxon>
        <taxon>Pyralidae</taxon>
        <taxon>Galleriinae</taxon>
        <taxon>Galleria</taxon>
    </lineage>
</organism>
<dbReference type="Pfam" id="PF03184">
    <property type="entry name" value="DDE_1"/>
    <property type="match status" value="1"/>
</dbReference>
<dbReference type="Proteomes" id="UP001652740">
    <property type="component" value="Unplaced"/>
</dbReference>
<proteinExistence type="predicted"/>
<dbReference type="GeneID" id="128200414"/>
<dbReference type="InterPro" id="IPR050863">
    <property type="entry name" value="CenT-Element_Derived"/>
</dbReference>
<feature type="domain" description="DDE-1" evidence="2">
    <location>
        <begin position="215"/>
        <end position="387"/>
    </location>
</feature>
<dbReference type="PANTHER" id="PTHR19303:SF71">
    <property type="entry name" value="ZINC FINGER PHD-TYPE DOMAIN-CONTAINING PROTEIN"/>
    <property type="match status" value="1"/>
</dbReference>
<protein>
    <submittedName>
        <fullName evidence="4">Uncharacterized protein LOC128200414</fullName>
    </submittedName>
</protein>
<evidence type="ECO:0000256" key="1">
    <source>
        <dbReference type="SAM" id="MobiDB-lite"/>
    </source>
</evidence>
<sequence>MPFSFKKKNKRREIPKDIILRALEEVSKGAKIKSTANKYDIPRSNLQRYIKQGGVVKDNSCKFISSQIFTKDEEEKISEYLVTSFKLNHGLSKLKTRELVYEYATAIKKKIPDNWTEKKLASKDWIRGFFKRQPQLSIRTPEATSLSRATSFNKTNVGNFFENLKTVYERHRFGPESIYNIDETGLSTVQRTQKVIALRGTKQVGQVTSAERGTLVTVCCGINALGNSIPPFFIFPRVNFKTYMLNDAPVGSDGAAHPSGWMTSPNFLKYIHHFAKHAKPTPSSPVLLLLDNHESHTSPDKPRISVPVLDFCKQSGIVLMTFPPHCSHKLQPLDLTVYGPLKTYYNTAVTDWMVSNPAKTVTIYEIPKLAAKAIPLAFKLQNIQSGFEKSGIWPLNSNIFSDEDFACSFITDRCLSEEGNVPSEQSISDQPVTEQPSTGENQSLEDRTSSNVEVIGPSQLESPSTSQISGTVNVTPDVVRPYPKAGPRKLQGMKRKKGKTRILTDTPEKRLIEMEEEERQRKNKIKELNKNRKCFKNTGQKKIPKLADEFTSKLEKNRKISSDDEIENVSVSDETVVESEDFDEDDVIVLDRNFQINNFVLVKFDTKKTVYHYVGIIEDVNQTMATVKFMRVSKLRNTFIFPDIEDVASVLLEDIKTKLPTPTTWMKRGSLKYKFDKPLWIIPNIR</sequence>
<feature type="compositionally biased region" description="Basic residues" evidence="1">
    <location>
        <begin position="491"/>
        <end position="500"/>
    </location>
</feature>
<accession>A0ABM3MET8</accession>
<feature type="region of interest" description="Disordered" evidence="1">
    <location>
        <begin position="420"/>
        <end position="500"/>
    </location>
</feature>